<dbReference type="Gene3D" id="3.40.50.1360">
    <property type="match status" value="1"/>
</dbReference>
<evidence type="ECO:0000256" key="2">
    <source>
        <dbReference type="ARBA" id="ARBA00002681"/>
    </source>
</evidence>
<dbReference type="CDD" id="cd01400">
    <property type="entry name" value="6PGL"/>
    <property type="match status" value="1"/>
</dbReference>
<keyword evidence="10" id="KW-1185">Reference proteome</keyword>
<dbReference type="EMBL" id="BAABEO010000019">
    <property type="protein sequence ID" value="GAA3689265.1"/>
    <property type="molecule type" value="Genomic_DNA"/>
</dbReference>
<evidence type="ECO:0000256" key="1">
    <source>
        <dbReference type="ARBA" id="ARBA00000832"/>
    </source>
</evidence>
<dbReference type="PANTHER" id="PTHR11054">
    <property type="entry name" value="6-PHOSPHOGLUCONOLACTONASE"/>
    <property type="match status" value="1"/>
</dbReference>
<evidence type="ECO:0000256" key="5">
    <source>
        <dbReference type="ARBA" id="ARBA00013198"/>
    </source>
</evidence>
<evidence type="ECO:0000313" key="9">
    <source>
        <dbReference type="EMBL" id="GAA3689265.1"/>
    </source>
</evidence>
<keyword evidence="7" id="KW-0378">Hydrolase</keyword>
<comment type="similarity">
    <text evidence="4 7">Belongs to the glucosamine/galactosamine-6-phosphate isomerase family. 6-phosphogluconolactonase subfamily.</text>
</comment>
<accession>A0ABP7CI30</accession>
<name>A0ABP7CI30_9MICC</name>
<evidence type="ECO:0000313" key="10">
    <source>
        <dbReference type="Proteomes" id="UP001500752"/>
    </source>
</evidence>
<dbReference type="InterPro" id="IPR006148">
    <property type="entry name" value="Glc/Gal-6P_isomerase"/>
</dbReference>
<evidence type="ECO:0000256" key="3">
    <source>
        <dbReference type="ARBA" id="ARBA00004961"/>
    </source>
</evidence>
<dbReference type="PANTHER" id="PTHR11054:SF0">
    <property type="entry name" value="6-PHOSPHOGLUCONOLACTONASE"/>
    <property type="match status" value="1"/>
</dbReference>
<evidence type="ECO:0000256" key="4">
    <source>
        <dbReference type="ARBA" id="ARBA00010662"/>
    </source>
</evidence>
<dbReference type="NCBIfam" id="TIGR01198">
    <property type="entry name" value="pgl"/>
    <property type="match status" value="1"/>
</dbReference>
<evidence type="ECO:0000256" key="7">
    <source>
        <dbReference type="RuleBase" id="RU365095"/>
    </source>
</evidence>
<dbReference type="InterPro" id="IPR005900">
    <property type="entry name" value="6-phosphogluconolactonase_DevB"/>
</dbReference>
<comment type="pathway">
    <text evidence="3 7">Carbohydrate degradation; pentose phosphate pathway; D-ribulose 5-phosphate from D-glucose 6-phosphate (oxidative stage): step 2/3.</text>
</comment>
<organism evidence="9 10">
    <name type="scientific">Arthrobacter ginkgonis</name>
    <dbReference type="NCBI Taxonomy" id="1630594"/>
    <lineage>
        <taxon>Bacteria</taxon>
        <taxon>Bacillati</taxon>
        <taxon>Actinomycetota</taxon>
        <taxon>Actinomycetes</taxon>
        <taxon>Micrococcales</taxon>
        <taxon>Micrococcaceae</taxon>
        <taxon>Arthrobacter</taxon>
    </lineage>
</organism>
<protein>
    <recommendedName>
        <fullName evidence="6 7">6-phosphogluconolactonase</fullName>
        <shortName evidence="7">6PGL</shortName>
        <ecNumber evidence="5 7">3.1.1.31</ecNumber>
    </recommendedName>
</protein>
<comment type="catalytic activity">
    <reaction evidence="1 7">
        <text>6-phospho-D-glucono-1,5-lactone + H2O = 6-phospho-D-gluconate + H(+)</text>
        <dbReference type="Rhea" id="RHEA:12556"/>
        <dbReference type="ChEBI" id="CHEBI:15377"/>
        <dbReference type="ChEBI" id="CHEBI:15378"/>
        <dbReference type="ChEBI" id="CHEBI:57955"/>
        <dbReference type="ChEBI" id="CHEBI:58759"/>
        <dbReference type="EC" id="3.1.1.31"/>
    </reaction>
</comment>
<dbReference type="InterPro" id="IPR039104">
    <property type="entry name" value="6PGL"/>
</dbReference>
<proteinExistence type="inferred from homology"/>
<reference evidence="10" key="1">
    <citation type="journal article" date="2019" name="Int. J. Syst. Evol. Microbiol.">
        <title>The Global Catalogue of Microorganisms (GCM) 10K type strain sequencing project: providing services to taxonomists for standard genome sequencing and annotation.</title>
        <authorList>
            <consortium name="The Broad Institute Genomics Platform"/>
            <consortium name="The Broad Institute Genome Sequencing Center for Infectious Disease"/>
            <person name="Wu L."/>
            <person name="Ma J."/>
        </authorList>
    </citation>
    <scope>NUCLEOTIDE SEQUENCE [LARGE SCALE GENOMIC DNA]</scope>
    <source>
        <strain evidence="10">JCM 30742</strain>
    </source>
</reference>
<dbReference type="Proteomes" id="UP001500752">
    <property type="component" value="Unassembled WGS sequence"/>
</dbReference>
<sequence>MPVNADPTPVSRSRVPGARVVVHPDAATLAAAAAARLVVALQDAQAERGEATLVLTGGSVGIGTLKALAGSPALTAVDWSRVNLWWGDERFVEASSADRNAGQAEVLLSVLDGLGLDRGRVHPMGPSDTFATPEDAAADYARQLAAEAADGADTDLPVPVIDVLLLGMGPDSHVASLFPDHAGARTLEGTAIAVHDSPKPPPLRVSLTFGAINTARQVWFLVAGQDKAPAVAVAVNGQAPRERVPAAGAAGTRATLWLLDASAASLI</sequence>
<dbReference type="Pfam" id="PF01182">
    <property type="entry name" value="Glucosamine_iso"/>
    <property type="match status" value="1"/>
</dbReference>
<dbReference type="EC" id="3.1.1.31" evidence="5 7"/>
<comment type="caution">
    <text evidence="9">The sequence shown here is derived from an EMBL/GenBank/DDBJ whole genome shotgun (WGS) entry which is preliminary data.</text>
</comment>
<dbReference type="InterPro" id="IPR037171">
    <property type="entry name" value="NagB/RpiA_transferase-like"/>
</dbReference>
<dbReference type="SUPFAM" id="SSF100950">
    <property type="entry name" value="NagB/RpiA/CoA transferase-like"/>
    <property type="match status" value="1"/>
</dbReference>
<evidence type="ECO:0000256" key="6">
    <source>
        <dbReference type="ARBA" id="ARBA00020337"/>
    </source>
</evidence>
<gene>
    <name evidence="7 9" type="primary">pgl</name>
    <name evidence="9" type="ORF">GCM10023081_28330</name>
</gene>
<feature type="domain" description="Glucosamine/galactosamine-6-phosphate isomerase" evidence="8">
    <location>
        <begin position="24"/>
        <end position="257"/>
    </location>
</feature>
<evidence type="ECO:0000259" key="8">
    <source>
        <dbReference type="Pfam" id="PF01182"/>
    </source>
</evidence>
<comment type="function">
    <text evidence="2 7">Hydrolysis of 6-phosphogluconolactone to 6-phosphogluconate.</text>
</comment>